<keyword evidence="2" id="KW-0472">Membrane</keyword>
<name>A0ABQ5RRW4_9CHLO</name>
<keyword evidence="2" id="KW-0812">Transmembrane</keyword>
<keyword evidence="4" id="KW-1185">Reference proteome</keyword>
<dbReference type="EMBL" id="BSDZ01000004">
    <property type="protein sequence ID" value="GLI59767.1"/>
    <property type="molecule type" value="Genomic_DNA"/>
</dbReference>
<organism evidence="3 4">
    <name type="scientific">Volvox africanus</name>
    <dbReference type="NCBI Taxonomy" id="51714"/>
    <lineage>
        <taxon>Eukaryota</taxon>
        <taxon>Viridiplantae</taxon>
        <taxon>Chlorophyta</taxon>
        <taxon>core chlorophytes</taxon>
        <taxon>Chlorophyceae</taxon>
        <taxon>CS clade</taxon>
        <taxon>Chlamydomonadales</taxon>
        <taxon>Volvocaceae</taxon>
        <taxon>Volvox</taxon>
    </lineage>
</organism>
<feature type="transmembrane region" description="Helical" evidence="2">
    <location>
        <begin position="232"/>
        <end position="252"/>
    </location>
</feature>
<feature type="region of interest" description="Disordered" evidence="1">
    <location>
        <begin position="192"/>
        <end position="222"/>
    </location>
</feature>
<keyword evidence="2" id="KW-1133">Transmembrane helix</keyword>
<evidence type="ECO:0000313" key="3">
    <source>
        <dbReference type="EMBL" id="GLI59767.1"/>
    </source>
</evidence>
<dbReference type="Proteomes" id="UP001165090">
    <property type="component" value="Unassembled WGS sequence"/>
</dbReference>
<reference evidence="3 4" key="1">
    <citation type="journal article" date="2023" name="IScience">
        <title>Expanded male sex-determining region conserved during the evolution of homothallism in the green alga Volvox.</title>
        <authorList>
            <person name="Yamamoto K."/>
            <person name="Matsuzaki R."/>
            <person name="Mahakham W."/>
            <person name="Heman W."/>
            <person name="Sekimoto H."/>
            <person name="Kawachi M."/>
            <person name="Minakuchi Y."/>
            <person name="Toyoda A."/>
            <person name="Nozaki H."/>
        </authorList>
    </citation>
    <scope>NUCLEOTIDE SEQUENCE [LARGE SCALE GENOMIC DNA]</scope>
    <source>
        <strain evidence="3 4">NIES-4468</strain>
    </source>
</reference>
<evidence type="ECO:0000313" key="4">
    <source>
        <dbReference type="Proteomes" id="UP001165090"/>
    </source>
</evidence>
<sequence>MSLLIDRISHESRTLDLQSRPPRGLSVLGLRLVCVTRNETRRFICDRKSNDDRLRSTLKIVRKIMTCTATIIRSGHAMPPGRVSVSRRLGQAQATIRRGMQDVGGILVGDDNRLYGAVFPGFPLGVSRIRPYSVTSAFPLLCGSMSTSGHNLHASLHASVHATANSAGASKAAAAQSGSVSRASVVCHFLPVENGSGPPSPPRRKGGLSSTSGDDGDKGKHPFASQGWLQHVQSLMVGVTICVGIGLILFICL</sequence>
<protein>
    <submittedName>
        <fullName evidence="3">Uncharacterized protein</fullName>
    </submittedName>
</protein>
<proteinExistence type="predicted"/>
<evidence type="ECO:0000256" key="1">
    <source>
        <dbReference type="SAM" id="MobiDB-lite"/>
    </source>
</evidence>
<gene>
    <name evidence="3" type="ORF">VaNZ11_001729</name>
</gene>
<feature type="non-terminal residue" evidence="3">
    <location>
        <position position="253"/>
    </location>
</feature>
<comment type="caution">
    <text evidence="3">The sequence shown here is derived from an EMBL/GenBank/DDBJ whole genome shotgun (WGS) entry which is preliminary data.</text>
</comment>
<accession>A0ABQ5RRW4</accession>
<evidence type="ECO:0000256" key="2">
    <source>
        <dbReference type="SAM" id="Phobius"/>
    </source>
</evidence>